<dbReference type="SMART" id="SM01190">
    <property type="entry name" value="EMP24_GP25L"/>
    <property type="match status" value="1"/>
</dbReference>
<evidence type="ECO:0000313" key="10">
    <source>
        <dbReference type="EMBL" id="GMH69137.1"/>
    </source>
</evidence>
<dbReference type="PANTHER" id="PTHR22811">
    <property type="entry name" value="TRANSMEMBRANE EMP24 DOMAIN-CONTAINING PROTEIN"/>
    <property type="match status" value="1"/>
</dbReference>
<feature type="domain" description="GOLD" evidence="9">
    <location>
        <begin position="22"/>
        <end position="207"/>
    </location>
</feature>
<evidence type="ECO:0000256" key="1">
    <source>
        <dbReference type="ARBA" id="ARBA00004479"/>
    </source>
</evidence>
<dbReference type="EMBL" id="BRXW01000602">
    <property type="protein sequence ID" value="GMH69137.1"/>
    <property type="molecule type" value="Genomic_DNA"/>
</dbReference>
<keyword evidence="6 7" id="KW-0472">Membrane</keyword>
<evidence type="ECO:0000256" key="7">
    <source>
        <dbReference type="SAM" id="Phobius"/>
    </source>
</evidence>
<dbReference type="Proteomes" id="UP001165122">
    <property type="component" value="Unassembled WGS sequence"/>
</dbReference>
<feature type="signal peptide" evidence="8">
    <location>
        <begin position="1"/>
        <end position="19"/>
    </location>
</feature>
<gene>
    <name evidence="10" type="ORF">TrLO_g1998</name>
</gene>
<name>A0A9W7E7T2_9STRA</name>
<keyword evidence="11" id="KW-1185">Reference proteome</keyword>
<evidence type="ECO:0000256" key="6">
    <source>
        <dbReference type="ARBA" id="ARBA00023136"/>
    </source>
</evidence>
<dbReference type="AlphaFoldDB" id="A0A9W7E7T2"/>
<keyword evidence="5 7" id="KW-1133">Transmembrane helix</keyword>
<sequence>MTPTLVFVLLVAFVATTSGSDDTFFILDSPDARCFQIDYPPGTVVNVDYTLTPSITGRITITGPTSSSAWSDTFFLKDSKGKTVEMKESKIKQKDTITFKSSGLTHFCFKQNTPVSSRGTIKITRGLGGHGSSGKLNLNPILSRLSTLRDRITWIINEADYMKLTEVEFHDQSVKMNSASVWWPVIQILVLLVTGIAWTVHLTSFFRKRKLV</sequence>
<evidence type="ECO:0000256" key="3">
    <source>
        <dbReference type="ARBA" id="ARBA00022692"/>
    </source>
</evidence>
<feature type="chain" id="PRO_5040738719" description="GOLD domain-containing protein" evidence="8">
    <location>
        <begin position="20"/>
        <end position="212"/>
    </location>
</feature>
<accession>A0A9W7E7T2</accession>
<comment type="caution">
    <text evidence="10">The sequence shown here is derived from an EMBL/GenBank/DDBJ whole genome shotgun (WGS) entry which is preliminary data.</text>
</comment>
<comment type="similarity">
    <text evidence="2">Belongs to the EMP24/GP25L family.</text>
</comment>
<evidence type="ECO:0000313" key="11">
    <source>
        <dbReference type="Proteomes" id="UP001165122"/>
    </source>
</evidence>
<keyword evidence="3 7" id="KW-0812">Transmembrane</keyword>
<feature type="transmembrane region" description="Helical" evidence="7">
    <location>
        <begin position="181"/>
        <end position="200"/>
    </location>
</feature>
<evidence type="ECO:0000259" key="9">
    <source>
        <dbReference type="SMART" id="SM01190"/>
    </source>
</evidence>
<dbReference type="InterPro" id="IPR015720">
    <property type="entry name" value="Emp24-like"/>
</dbReference>
<proteinExistence type="inferred from homology"/>
<reference evidence="11" key="1">
    <citation type="journal article" date="2023" name="Commun. Biol.">
        <title>Genome analysis of Parmales, the sister group of diatoms, reveals the evolutionary specialization of diatoms from phago-mixotrophs to photoautotrophs.</title>
        <authorList>
            <person name="Ban H."/>
            <person name="Sato S."/>
            <person name="Yoshikawa S."/>
            <person name="Yamada K."/>
            <person name="Nakamura Y."/>
            <person name="Ichinomiya M."/>
            <person name="Sato N."/>
            <person name="Blanc-Mathieu R."/>
            <person name="Endo H."/>
            <person name="Kuwata A."/>
            <person name="Ogata H."/>
        </authorList>
    </citation>
    <scope>NUCLEOTIDE SEQUENCE [LARGE SCALE GENOMIC DNA]</scope>
    <source>
        <strain evidence="11">NIES 3700</strain>
    </source>
</reference>
<dbReference type="InterPro" id="IPR009038">
    <property type="entry name" value="GOLD_dom"/>
</dbReference>
<organism evidence="10 11">
    <name type="scientific">Triparma laevis f. longispina</name>
    <dbReference type="NCBI Taxonomy" id="1714387"/>
    <lineage>
        <taxon>Eukaryota</taxon>
        <taxon>Sar</taxon>
        <taxon>Stramenopiles</taxon>
        <taxon>Ochrophyta</taxon>
        <taxon>Bolidophyceae</taxon>
        <taxon>Parmales</taxon>
        <taxon>Triparmaceae</taxon>
        <taxon>Triparma</taxon>
    </lineage>
</organism>
<dbReference type="GO" id="GO:0016020">
    <property type="term" value="C:membrane"/>
    <property type="evidence" value="ECO:0007669"/>
    <property type="project" value="UniProtKB-SubCell"/>
</dbReference>
<evidence type="ECO:0000256" key="8">
    <source>
        <dbReference type="SAM" id="SignalP"/>
    </source>
</evidence>
<comment type="subcellular location">
    <subcellularLocation>
        <location evidence="1">Membrane</location>
        <topology evidence="1">Single-pass type I membrane protein</topology>
    </subcellularLocation>
</comment>
<evidence type="ECO:0000256" key="2">
    <source>
        <dbReference type="ARBA" id="ARBA00007104"/>
    </source>
</evidence>
<dbReference type="Pfam" id="PF01105">
    <property type="entry name" value="EMP24_GP25L"/>
    <property type="match status" value="1"/>
</dbReference>
<dbReference type="OrthoDB" id="3427at2759"/>
<protein>
    <recommendedName>
        <fullName evidence="9">GOLD domain-containing protein</fullName>
    </recommendedName>
</protein>
<evidence type="ECO:0000256" key="5">
    <source>
        <dbReference type="ARBA" id="ARBA00022989"/>
    </source>
</evidence>
<keyword evidence="4 8" id="KW-0732">Signal</keyword>
<evidence type="ECO:0000256" key="4">
    <source>
        <dbReference type="ARBA" id="ARBA00022729"/>
    </source>
</evidence>